<evidence type="ECO:0000256" key="1">
    <source>
        <dbReference type="SAM" id="MobiDB-lite"/>
    </source>
</evidence>
<protein>
    <submittedName>
        <fullName evidence="2">Uncharacterized protein</fullName>
    </submittedName>
</protein>
<proteinExistence type="predicted"/>
<accession>D4DPV0</accession>
<sequence>MGKIRSGKGRMIPENGADDGRRRFCGTKTKPLWGKCLSDGLISEKRVKSFFLISGD</sequence>
<name>D4DPV0_NEIEG</name>
<dbReference type="AlphaFoldDB" id="D4DPV0"/>
<feature type="region of interest" description="Disordered" evidence="1">
    <location>
        <begin position="1"/>
        <end position="23"/>
    </location>
</feature>
<comment type="caution">
    <text evidence="2">The sequence shown here is derived from an EMBL/GenBank/DDBJ whole genome shotgun (WGS) entry which is preliminary data.</text>
</comment>
<gene>
    <name evidence="2" type="ORF">NEIELOOT_01086</name>
</gene>
<organism evidence="2 3">
    <name type="scientific">Neisseria elongata subsp. glycolytica ATCC 29315</name>
    <dbReference type="NCBI Taxonomy" id="546263"/>
    <lineage>
        <taxon>Bacteria</taxon>
        <taxon>Pseudomonadati</taxon>
        <taxon>Pseudomonadota</taxon>
        <taxon>Betaproteobacteria</taxon>
        <taxon>Neisseriales</taxon>
        <taxon>Neisseriaceae</taxon>
        <taxon>Neisseria</taxon>
    </lineage>
</organism>
<evidence type="ECO:0000313" key="3">
    <source>
        <dbReference type="Proteomes" id="UP000005536"/>
    </source>
</evidence>
<dbReference type="Proteomes" id="UP000005536">
    <property type="component" value="Unassembled WGS sequence"/>
</dbReference>
<evidence type="ECO:0000313" key="2">
    <source>
        <dbReference type="EMBL" id="EFE50053.1"/>
    </source>
</evidence>
<dbReference type="EMBL" id="ADBF01000029">
    <property type="protein sequence ID" value="EFE50053.1"/>
    <property type="molecule type" value="Genomic_DNA"/>
</dbReference>
<reference evidence="2 3" key="1">
    <citation type="submission" date="2010-02" db="EMBL/GenBank/DDBJ databases">
        <authorList>
            <person name="Weinstock G."/>
            <person name="Sodergren E."/>
            <person name="Clifton S."/>
            <person name="Fulton L."/>
            <person name="Fulton B."/>
            <person name="Courtney L."/>
            <person name="Fronick C."/>
            <person name="Harrison M."/>
            <person name="Strong C."/>
            <person name="Farmer C."/>
            <person name="Delahaunty K."/>
            <person name="Markovic C."/>
            <person name="Hall O."/>
            <person name="Minx P."/>
            <person name="Tomlinson C."/>
            <person name="Mitreva M."/>
            <person name="Nelson J."/>
            <person name="Hou S."/>
            <person name="Wollam A."/>
            <person name="Pepin K.H."/>
            <person name="Johnson M."/>
            <person name="Bhonagiri V."/>
            <person name="Zhang X."/>
            <person name="Suruliraj S."/>
            <person name="Warren W."/>
            <person name="Chinwalla A."/>
            <person name="Mardis E.R."/>
            <person name="Wilson R.K."/>
        </authorList>
    </citation>
    <scope>NUCLEOTIDE SEQUENCE [LARGE SCALE GENOMIC DNA]</scope>
    <source>
        <strain evidence="2 3">ATCC 29315</strain>
    </source>
</reference>